<dbReference type="InterPro" id="IPR013783">
    <property type="entry name" value="Ig-like_fold"/>
</dbReference>
<feature type="domain" description="Fibronectin type-III" evidence="1">
    <location>
        <begin position="1"/>
        <end position="86"/>
    </location>
</feature>
<protein>
    <recommendedName>
        <fullName evidence="1">Fibronectin type-III domain-containing protein</fullName>
    </recommendedName>
</protein>
<comment type="caution">
    <text evidence="2">The sequence shown here is derived from an EMBL/GenBank/DDBJ whole genome shotgun (WGS) entry which is preliminary data.</text>
</comment>
<dbReference type="SUPFAM" id="SSF49265">
    <property type="entry name" value="Fibronectin type III"/>
    <property type="match status" value="1"/>
</dbReference>
<evidence type="ECO:0000259" key="1">
    <source>
        <dbReference type="PROSITE" id="PS50853"/>
    </source>
</evidence>
<dbReference type="Gene3D" id="2.60.40.10">
    <property type="entry name" value="Immunoglobulins"/>
    <property type="match status" value="1"/>
</dbReference>
<dbReference type="PROSITE" id="PS50853">
    <property type="entry name" value="FN3"/>
    <property type="match status" value="1"/>
</dbReference>
<dbReference type="AlphaFoldDB" id="A0A327NTG6"/>
<reference evidence="2 3" key="1">
    <citation type="submission" date="2018-06" db="EMBL/GenBank/DDBJ databases">
        <title>Spirosoma sp. HMF3257 Genome sequencing and assembly.</title>
        <authorList>
            <person name="Kang H."/>
            <person name="Cha I."/>
            <person name="Kim H."/>
            <person name="Kang J."/>
            <person name="Joh K."/>
        </authorList>
    </citation>
    <scope>NUCLEOTIDE SEQUENCE [LARGE SCALE GENOMIC DNA]</scope>
    <source>
        <strain evidence="2 3">HMF3257</strain>
    </source>
</reference>
<accession>A0A327NTG6</accession>
<dbReference type="OrthoDB" id="9803616at2"/>
<organism evidence="2 3">
    <name type="scientific">Spirosoma telluris</name>
    <dbReference type="NCBI Taxonomy" id="2183553"/>
    <lineage>
        <taxon>Bacteria</taxon>
        <taxon>Pseudomonadati</taxon>
        <taxon>Bacteroidota</taxon>
        <taxon>Cytophagia</taxon>
        <taxon>Cytophagales</taxon>
        <taxon>Cytophagaceae</taxon>
        <taxon>Spirosoma</taxon>
    </lineage>
</organism>
<dbReference type="Pfam" id="PF00041">
    <property type="entry name" value="fn3"/>
    <property type="match status" value="1"/>
</dbReference>
<sequence>MVAVAASTTQINLTWTGVSGATSYQLERSPNGNDSWTKIADPAGSATNYSDAGLTPNTRYYYRLRAVISGNNGPYSNVTNATTPMCRRLLQHG</sequence>
<dbReference type="CDD" id="cd00063">
    <property type="entry name" value="FN3"/>
    <property type="match status" value="1"/>
</dbReference>
<dbReference type="InterPro" id="IPR003961">
    <property type="entry name" value="FN3_dom"/>
</dbReference>
<evidence type="ECO:0000313" key="3">
    <source>
        <dbReference type="Proteomes" id="UP000249016"/>
    </source>
</evidence>
<dbReference type="Proteomes" id="UP000249016">
    <property type="component" value="Unassembled WGS sequence"/>
</dbReference>
<dbReference type="RefSeq" id="WP_111350418.1">
    <property type="nucleotide sequence ID" value="NZ_QLII01000001.1"/>
</dbReference>
<dbReference type="InterPro" id="IPR036116">
    <property type="entry name" value="FN3_sf"/>
</dbReference>
<dbReference type="EMBL" id="QLII01000001">
    <property type="protein sequence ID" value="RAI78522.1"/>
    <property type="molecule type" value="Genomic_DNA"/>
</dbReference>
<name>A0A327NTG6_9BACT</name>
<evidence type="ECO:0000313" key="2">
    <source>
        <dbReference type="EMBL" id="RAI78522.1"/>
    </source>
</evidence>
<gene>
    <name evidence="2" type="ORF">HMF3257_19975</name>
</gene>
<proteinExistence type="predicted"/>
<keyword evidence="3" id="KW-1185">Reference proteome</keyword>